<keyword evidence="6" id="KW-0597">Phosphoprotein</keyword>
<evidence type="ECO:0000256" key="5">
    <source>
        <dbReference type="ARBA" id="ARBA00022490"/>
    </source>
</evidence>
<evidence type="ECO:0000256" key="2">
    <source>
        <dbReference type="ARBA" id="ARBA00004370"/>
    </source>
</evidence>
<evidence type="ECO:0000256" key="16">
    <source>
        <dbReference type="PIRSR" id="PIRSR000956-1"/>
    </source>
</evidence>
<dbReference type="InterPro" id="IPR037862">
    <property type="entry name" value="PLC-beta_PH"/>
</dbReference>
<dbReference type="FunCoup" id="L9KMX3">
    <property type="interactions" value="2903"/>
</dbReference>
<evidence type="ECO:0000256" key="7">
    <source>
        <dbReference type="ARBA" id="ARBA00022801"/>
    </source>
</evidence>
<feature type="compositionally biased region" description="Basic and acidic residues" evidence="19">
    <location>
        <begin position="887"/>
        <end position="899"/>
    </location>
</feature>
<feature type="binding site" evidence="17">
    <location>
        <position position="338"/>
    </location>
    <ligand>
        <name>Ca(2+)</name>
        <dbReference type="ChEBI" id="CHEBI:29108"/>
    </ligand>
</feature>
<dbReference type="GO" id="GO:0016042">
    <property type="term" value="P:lipid catabolic process"/>
    <property type="evidence" value="ECO:0007669"/>
    <property type="project" value="UniProtKB-KW"/>
</dbReference>
<organism evidence="22 23">
    <name type="scientific">Tupaia chinensis</name>
    <name type="common">Chinese tree shrew</name>
    <name type="synonym">Tupaia belangeri chinensis</name>
    <dbReference type="NCBI Taxonomy" id="246437"/>
    <lineage>
        <taxon>Eukaryota</taxon>
        <taxon>Metazoa</taxon>
        <taxon>Chordata</taxon>
        <taxon>Craniata</taxon>
        <taxon>Vertebrata</taxon>
        <taxon>Euteleostomi</taxon>
        <taxon>Mammalia</taxon>
        <taxon>Eutheria</taxon>
        <taxon>Euarchontoglires</taxon>
        <taxon>Scandentia</taxon>
        <taxon>Tupaiidae</taxon>
        <taxon>Tupaia</taxon>
    </lineage>
</organism>
<evidence type="ECO:0000256" key="14">
    <source>
        <dbReference type="ARBA" id="ARBA00023674"/>
    </source>
</evidence>
<dbReference type="Gene3D" id="1.20.1230.10">
    <property type="entry name" value="Phospholipase C beta, distal C-terminal domain"/>
    <property type="match status" value="1"/>
</dbReference>
<dbReference type="GO" id="GO:0016020">
    <property type="term" value="C:membrane"/>
    <property type="evidence" value="ECO:0007669"/>
    <property type="project" value="UniProtKB-SubCell"/>
</dbReference>
<protein>
    <recommendedName>
        <fullName evidence="4 18">Phosphoinositide phospholipase C</fullName>
        <ecNumber evidence="4 18">3.1.4.11</ecNumber>
    </recommendedName>
</protein>
<evidence type="ECO:0000256" key="11">
    <source>
        <dbReference type="ARBA" id="ARBA00023136"/>
    </source>
</evidence>
<evidence type="ECO:0000256" key="3">
    <source>
        <dbReference type="ARBA" id="ARBA00004496"/>
    </source>
</evidence>
<gene>
    <name evidence="22" type="ORF">TREES_T100009907</name>
</gene>
<dbReference type="GO" id="GO:0007613">
    <property type="term" value="P:memory"/>
    <property type="evidence" value="ECO:0007669"/>
    <property type="project" value="TreeGrafter"/>
</dbReference>
<feature type="region of interest" description="Disordered" evidence="19">
    <location>
        <begin position="887"/>
        <end position="909"/>
    </location>
</feature>
<dbReference type="GO" id="GO:0005516">
    <property type="term" value="F:calmodulin binding"/>
    <property type="evidence" value="ECO:0007669"/>
    <property type="project" value="TreeGrafter"/>
</dbReference>
<evidence type="ECO:0000256" key="12">
    <source>
        <dbReference type="ARBA" id="ARBA00023224"/>
    </source>
</evidence>
<feature type="compositionally biased region" description="Acidic residues" evidence="19">
    <location>
        <begin position="497"/>
        <end position="508"/>
    </location>
</feature>
<name>L9KMX3_TUPCH</name>
<dbReference type="GO" id="GO:0016607">
    <property type="term" value="C:nuclear speck"/>
    <property type="evidence" value="ECO:0007669"/>
    <property type="project" value="TreeGrafter"/>
</dbReference>
<comment type="cofactor">
    <cofactor evidence="17">
        <name>Ca(2+)</name>
        <dbReference type="ChEBI" id="CHEBI:29108"/>
    </cofactor>
    <text evidence="17">Binds 1 Ca(2+) ion per subunit.</text>
</comment>
<feature type="region of interest" description="Disordered" evidence="19">
    <location>
        <begin position="459"/>
        <end position="524"/>
    </location>
</feature>
<keyword evidence="9 18" id="KW-0442">Lipid degradation</keyword>
<dbReference type="InterPro" id="IPR042531">
    <property type="entry name" value="PLC-beta_C_sf"/>
</dbReference>
<feature type="binding site" evidence="17">
    <location>
        <position position="258"/>
    </location>
    <ligand>
        <name>Ca(2+)</name>
        <dbReference type="ChEBI" id="CHEBI:29108"/>
    </ligand>
</feature>
<dbReference type="Pfam" id="PF17787">
    <property type="entry name" value="PH_14"/>
    <property type="match status" value="1"/>
</dbReference>
<dbReference type="CDD" id="cd16208">
    <property type="entry name" value="EFh_PI-PLCbeta1"/>
    <property type="match status" value="1"/>
</dbReference>
<dbReference type="GO" id="GO:0048015">
    <property type="term" value="P:phosphatidylinositol-mediated signaling"/>
    <property type="evidence" value="ECO:0007669"/>
    <property type="project" value="TreeGrafter"/>
</dbReference>
<dbReference type="SMART" id="SM00239">
    <property type="entry name" value="C2"/>
    <property type="match status" value="1"/>
</dbReference>
<keyword evidence="23" id="KW-1185">Reference proteome</keyword>
<evidence type="ECO:0000256" key="6">
    <source>
        <dbReference type="ARBA" id="ARBA00022553"/>
    </source>
</evidence>
<dbReference type="InterPro" id="IPR001711">
    <property type="entry name" value="PLipase_C_Pinositol-sp_Y"/>
</dbReference>
<dbReference type="GO" id="GO:0007186">
    <property type="term" value="P:G protein-coupled receptor signaling pathway"/>
    <property type="evidence" value="ECO:0007669"/>
    <property type="project" value="TreeGrafter"/>
</dbReference>
<dbReference type="SUPFAM" id="SSF69989">
    <property type="entry name" value="C-terminal domain of PLC-beta"/>
    <property type="match status" value="1"/>
</dbReference>
<evidence type="ECO:0000256" key="18">
    <source>
        <dbReference type="RuleBase" id="RU361133"/>
    </source>
</evidence>
<feature type="compositionally biased region" description="Basic and acidic residues" evidence="19">
    <location>
        <begin position="995"/>
        <end position="1015"/>
    </location>
</feature>
<dbReference type="PRINTS" id="PR00390">
    <property type="entry name" value="PHPHLIPASEC"/>
</dbReference>
<keyword evidence="8 17" id="KW-0106">Calcium</keyword>
<dbReference type="SUPFAM" id="SSF50729">
    <property type="entry name" value="PH domain-like"/>
    <property type="match status" value="1"/>
</dbReference>
<dbReference type="PIRSF" id="PIRSF000956">
    <property type="entry name" value="PLC-beta"/>
    <property type="match status" value="1"/>
</dbReference>
<feature type="compositionally biased region" description="Basic and acidic residues" evidence="19">
    <location>
        <begin position="462"/>
        <end position="473"/>
    </location>
</feature>
<dbReference type="SUPFAM" id="SSF47473">
    <property type="entry name" value="EF-hand"/>
    <property type="match status" value="1"/>
</dbReference>
<dbReference type="Pfam" id="PF08703">
    <property type="entry name" value="PLC-beta_C"/>
    <property type="match status" value="1"/>
</dbReference>
<evidence type="ECO:0000259" key="20">
    <source>
        <dbReference type="PROSITE" id="PS50004"/>
    </source>
</evidence>
<dbReference type="FunFam" id="1.20.1230.10:FF:000001">
    <property type="entry name" value="1-phosphatidylinositol 4,5-bisphosphate phosphodiesterase"/>
    <property type="match status" value="1"/>
</dbReference>
<evidence type="ECO:0000256" key="17">
    <source>
        <dbReference type="PIRSR" id="PIRSR000956-2"/>
    </source>
</evidence>
<keyword evidence="10 18" id="KW-0443">Lipid metabolism</keyword>
<dbReference type="SUPFAM" id="SSF49562">
    <property type="entry name" value="C2 domain (Calcium/lipid-binding domain, CaLB)"/>
    <property type="match status" value="1"/>
</dbReference>
<evidence type="ECO:0000259" key="21">
    <source>
        <dbReference type="PROSITE" id="PS50008"/>
    </source>
</evidence>
<keyword evidence="13" id="KW-0539">Nucleus</keyword>
<accession>L9KMX3</accession>
<evidence type="ECO:0000256" key="1">
    <source>
        <dbReference type="ARBA" id="ARBA00004123"/>
    </source>
</evidence>
<feature type="domain" description="PI-PLC Y-box" evidence="21">
    <location>
        <begin position="548"/>
        <end position="576"/>
    </location>
</feature>
<comment type="catalytic activity">
    <reaction evidence="14">
        <text>a 1,2-diacyl-sn-glycero-3-phospho-(1D-myo-inositol-4,5-bisphosphate) + H2O = 1D-myo-inositol 1,4,5-trisphosphate + a 1,2-diacyl-sn-glycerol + H(+)</text>
        <dbReference type="Rhea" id="RHEA:33179"/>
        <dbReference type="ChEBI" id="CHEBI:15377"/>
        <dbReference type="ChEBI" id="CHEBI:15378"/>
        <dbReference type="ChEBI" id="CHEBI:17815"/>
        <dbReference type="ChEBI" id="CHEBI:58456"/>
        <dbReference type="ChEBI" id="CHEBI:203600"/>
        <dbReference type="EC" id="3.1.4.11"/>
    </reaction>
    <physiologicalReaction direction="left-to-right" evidence="14">
        <dbReference type="Rhea" id="RHEA:33180"/>
    </physiologicalReaction>
</comment>
<dbReference type="PROSITE" id="PS50008">
    <property type="entry name" value="PIPLC_Y_DOMAIN"/>
    <property type="match status" value="1"/>
</dbReference>
<proteinExistence type="predicted"/>
<dbReference type="InterPro" id="IPR017946">
    <property type="entry name" value="PLC-like_Pdiesterase_TIM-brl"/>
</dbReference>
<dbReference type="Gene3D" id="2.30.29.240">
    <property type="match status" value="1"/>
</dbReference>
<dbReference type="InterPro" id="IPR001192">
    <property type="entry name" value="PI-PLC_fam"/>
</dbReference>
<evidence type="ECO:0000256" key="15">
    <source>
        <dbReference type="ARBA" id="ARBA00023726"/>
    </source>
</evidence>
<feature type="active site" evidence="16">
    <location>
        <position position="304"/>
    </location>
</feature>
<dbReference type="Gene3D" id="1.10.238.10">
    <property type="entry name" value="EF-hand"/>
    <property type="match status" value="1"/>
</dbReference>
<dbReference type="FunFam" id="3.20.20.190:FF:000084">
    <property type="match status" value="1"/>
</dbReference>
<dbReference type="PANTHER" id="PTHR10336:SF12">
    <property type="entry name" value="1-PHOSPHATIDYLINOSITOL 4,5-BISPHOSPHATE PHOSPHODIESTERASE BETA-1"/>
    <property type="match status" value="1"/>
</dbReference>
<dbReference type="InterPro" id="IPR000909">
    <property type="entry name" value="PLipase_C_PInositol-sp_X_dom"/>
</dbReference>
<dbReference type="GO" id="GO:0005509">
    <property type="term" value="F:calcium ion binding"/>
    <property type="evidence" value="ECO:0007669"/>
    <property type="project" value="InterPro"/>
</dbReference>
<sequence length="1066" mass="121947">MGLMFLVQDPKLRELLDVGNIGRLEHRMITVVYGPDLVNISHLNLVAFQEEVAKEWTNEVFSLATNLLAQNMSRDAFLEKAYTKLKLQVTPEGRIPLKNIYRLFSADRKRVETALEACSLPSSRNDSIPQEDFTPDVYRVFLNNLCPRPEIDNIFSEFGAKSKPYLTVDQMMDFINLKLRDPRLNEILYPPLKQEQVQVLIEKYEPNSSLAKKGQISVDGFMRYLSGEENGVVSPEKLDLNEDMSQPLSHYFINSSHNTYLTAGQLAGNSSVEMYRQVLLSGCRCVELDCWKGRTAEEEPVITHGFTMTTEISFKEVIEAIAECAFKTSPFPILLSFENHVDSPKQQAKMAEYCRLIFGDALLMEPLEKYPAGKKFEATLFTSAEAKERDSRTVWFQDRDFAVLKLHLKRLTWNLLVIVTNSSWQMLKFPPLKIRLESGVPLPSPMDLMYKILVKNKKKSHKSSEGSGKKKLSEQASNTYSDSSSVFEPSSPGAGEADTESDDDDDDDDCKKSSMDEGTAGSEAMATEEMSNLVNYIQPVKFESFEISKNLAMQINMGMYEYNGKSGYRLKPEFMRRPDKHFDPFTEGIVDGIVANTLSVKIISGQFLSDKKVGTYVEVDMFGLPVDTRRKAFKTKTSQGNAVNPVWEEEPIVFKKVVLPSLACLRIAVYEEGGKFIGHRILPVQAIRPGYHYICLRNERNQPLMLPAVFVYIEVKDYVPDTYADVIEALSNPIRYVNLMEQRAKQLAALTLEDEEEVKKEADPGEAPSEAPSETRTTPAENGVNHTTSLTPKPPTQALHNQPAPGSVKAPAKTEDLIQSVLTEVEAQTIEELKQQKSFVKLQKKHYKEMKDLVKRHHKKTTDLIKEHTTKYNEIQNDYLRRRAALEKSAKKDSKKKSEPSSPDHGSSTIEQDLAALDAEMTQKLIDLKDKQQQQLLNLRQEQYYSEKYQKREHIKLLIQKLTDVAEECQNNQLKKLKEICEKEKKELKKKMDKKRQEKITEAKSKDKSQMEEEKTEMIRSYIQEVVQYIKRLEEAQSKRQEKLIEKHKEIRQQILDEKPKVNETE</sequence>
<feature type="compositionally biased region" description="Low complexity" evidence="19">
    <location>
        <begin position="481"/>
        <end position="491"/>
    </location>
</feature>
<dbReference type="PANTHER" id="PTHR10336">
    <property type="entry name" value="PHOSPHOINOSITIDE-SPECIFIC PHOSPHOLIPASE C FAMILY PROTEIN"/>
    <property type="match status" value="1"/>
</dbReference>
<evidence type="ECO:0000256" key="4">
    <source>
        <dbReference type="ARBA" id="ARBA00012368"/>
    </source>
</evidence>
<feature type="binding site" evidence="17">
    <location>
        <position position="287"/>
    </location>
    <ligand>
        <name>Ca(2+)</name>
        <dbReference type="ChEBI" id="CHEBI:29108"/>
    </ligand>
</feature>
<dbReference type="FunFam" id="2.60.40.150:FF:000008">
    <property type="entry name" value="1-phosphatidylinositol 4,5-bisphosphate phosphodiesterase"/>
    <property type="match status" value="1"/>
</dbReference>
<evidence type="ECO:0000256" key="13">
    <source>
        <dbReference type="ARBA" id="ARBA00023242"/>
    </source>
</evidence>
<comment type="catalytic activity">
    <reaction evidence="15">
        <text>a 1,2-diacyl-sn-glycero-3-phospho-(1D-myo-inositol) + H2O = 1D-myo-inositol 1-phosphate + a 1,2-diacyl-sn-glycerol + H(+)</text>
        <dbReference type="Rhea" id="RHEA:43484"/>
        <dbReference type="ChEBI" id="CHEBI:15377"/>
        <dbReference type="ChEBI" id="CHEBI:15378"/>
        <dbReference type="ChEBI" id="CHEBI:17815"/>
        <dbReference type="ChEBI" id="CHEBI:57880"/>
        <dbReference type="ChEBI" id="CHEBI:58433"/>
    </reaction>
    <physiologicalReaction direction="left-to-right" evidence="15">
        <dbReference type="Rhea" id="RHEA:43485"/>
    </physiologicalReaction>
</comment>
<dbReference type="EMBL" id="KB320742">
    <property type="protein sequence ID" value="ELW64300.1"/>
    <property type="molecule type" value="Genomic_DNA"/>
</dbReference>
<evidence type="ECO:0000256" key="9">
    <source>
        <dbReference type="ARBA" id="ARBA00022963"/>
    </source>
</evidence>
<feature type="binding site" evidence="17">
    <location>
        <position position="289"/>
    </location>
    <ligand>
        <name>Ca(2+)</name>
        <dbReference type="ChEBI" id="CHEBI:29108"/>
    </ligand>
</feature>
<dbReference type="InterPro" id="IPR000008">
    <property type="entry name" value="C2_dom"/>
</dbReference>
<dbReference type="InterPro" id="IPR053945">
    <property type="entry name" value="PLCB1-4-like_EFh"/>
</dbReference>
<comment type="subcellular location">
    <subcellularLocation>
        <location evidence="3">Cytoplasm</location>
    </subcellularLocation>
    <subcellularLocation>
        <location evidence="2">Membrane</location>
    </subcellularLocation>
    <subcellularLocation>
        <location evidence="1">Nucleus</location>
    </subcellularLocation>
</comment>
<dbReference type="Proteomes" id="UP000011518">
    <property type="component" value="Unassembled WGS sequence"/>
</dbReference>
<dbReference type="PROSITE" id="PS50004">
    <property type="entry name" value="C2"/>
    <property type="match status" value="1"/>
</dbReference>
<dbReference type="PROSITE" id="PS50007">
    <property type="entry name" value="PIPLC_X_DOMAIN"/>
    <property type="match status" value="1"/>
</dbReference>
<reference evidence="23" key="2">
    <citation type="journal article" date="2013" name="Nat. Commun.">
        <title>Genome of the Chinese tree shrew.</title>
        <authorList>
            <person name="Fan Y."/>
            <person name="Huang Z.Y."/>
            <person name="Cao C.C."/>
            <person name="Chen C.S."/>
            <person name="Chen Y.X."/>
            <person name="Fan D.D."/>
            <person name="He J."/>
            <person name="Hou H.L."/>
            <person name="Hu L."/>
            <person name="Hu X.T."/>
            <person name="Jiang X.T."/>
            <person name="Lai R."/>
            <person name="Lang Y.S."/>
            <person name="Liang B."/>
            <person name="Liao S.G."/>
            <person name="Mu D."/>
            <person name="Ma Y.Y."/>
            <person name="Niu Y.Y."/>
            <person name="Sun X.Q."/>
            <person name="Xia J.Q."/>
            <person name="Xiao J."/>
            <person name="Xiong Z.Q."/>
            <person name="Xu L."/>
            <person name="Yang L."/>
            <person name="Zhang Y."/>
            <person name="Zhao W."/>
            <person name="Zhao X.D."/>
            <person name="Zheng Y.T."/>
            <person name="Zhou J.M."/>
            <person name="Zhu Y.B."/>
            <person name="Zhang G.J."/>
            <person name="Wang J."/>
            <person name="Yao Y.G."/>
        </authorList>
    </citation>
    <scope>NUCLEOTIDE SEQUENCE [LARGE SCALE GENOMIC DNA]</scope>
</reference>
<dbReference type="SMART" id="SM00149">
    <property type="entry name" value="PLCYc"/>
    <property type="match status" value="1"/>
</dbReference>
<dbReference type="FunFam" id="2.30.29.240:FF:000003">
    <property type="entry name" value="1-phosphatidylinositol 4,5-bisphosphate phosphodiesterase"/>
    <property type="match status" value="1"/>
</dbReference>
<dbReference type="FunFam" id="1.10.238.10:FF:000048">
    <property type="entry name" value="1-phosphatidylinositol 4,5-bisphosphate phosphodiesterase"/>
    <property type="match status" value="1"/>
</dbReference>
<keyword evidence="17" id="KW-0479">Metal-binding</keyword>
<dbReference type="Gene3D" id="3.20.20.190">
    <property type="entry name" value="Phosphatidylinositol (PI) phosphodiesterase"/>
    <property type="match status" value="3"/>
</dbReference>
<dbReference type="SUPFAM" id="SSF51695">
    <property type="entry name" value="PLC-like phosphodiesterases"/>
    <property type="match status" value="2"/>
</dbReference>
<dbReference type="GO" id="GO:0120548">
    <property type="term" value="F:phosphatidylinositol phospholipase C activity"/>
    <property type="evidence" value="ECO:0007669"/>
    <property type="project" value="RHEA"/>
</dbReference>
<feature type="domain" description="C2" evidence="20">
    <location>
        <begin position="576"/>
        <end position="704"/>
    </location>
</feature>
<evidence type="ECO:0000256" key="19">
    <source>
        <dbReference type="SAM" id="MobiDB-lite"/>
    </source>
</evidence>
<dbReference type="Gene3D" id="2.60.40.150">
    <property type="entry name" value="C2 domain"/>
    <property type="match status" value="1"/>
</dbReference>
<feature type="compositionally biased region" description="Polar residues" evidence="19">
    <location>
        <begin position="772"/>
        <end position="791"/>
    </location>
</feature>
<keyword evidence="5" id="KW-0963">Cytoplasm</keyword>
<feature type="region of interest" description="Disordered" evidence="19">
    <location>
        <begin position="754"/>
        <end position="811"/>
    </location>
</feature>
<keyword evidence="11" id="KW-0472">Membrane</keyword>
<dbReference type="Pfam" id="PF22631">
    <property type="entry name" value="PLCB1-4-like_EFh"/>
    <property type="match status" value="1"/>
</dbReference>
<dbReference type="SMART" id="SM00148">
    <property type="entry name" value="PLCXc"/>
    <property type="match status" value="1"/>
</dbReference>
<evidence type="ECO:0000256" key="8">
    <source>
        <dbReference type="ARBA" id="ARBA00022837"/>
    </source>
</evidence>
<dbReference type="AlphaFoldDB" id="L9KMX3"/>
<dbReference type="InterPro" id="IPR014815">
    <property type="entry name" value="PLC-beta_C"/>
</dbReference>
<feature type="active site" evidence="16">
    <location>
        <position position="257"/>
    </location>
</feature>
<evidence type="ECO:0000313" key="23">
    <source>
        <dbReference type="Proteomes" id="UP000011518"/>
    </source>
</evidence>
<dbReference type="InterPro" id="IPR011992">
    <property type="entry name" value="EF-hand-dom_pair"/>
</dbReference>
<feature type="region of interest" description="Disordered" evidence="19">
    <location>
        <begin position="988"/>
        <end position="1015"/>
    </location>
</feature>
<dbReference type="InterPro" id="IPR016280">
    <property type="entry name" value="PLC-beta"/>
</dbReference>
<dbReference type="InterPro" id="IPR035892">
    <property type="entry name" value="C2_domain_sf"/>
</dbReference>
<reference evidence="23" key="1">
    <citation type="submission" date="2012-07" db="EMBL/GenBank/DDBJ databases">
        <title>Genome of the Chinese tree shrew, a rising model animal genetically related to primates.</title>
        <authorList>
            <person name="Zhang G."/>
            <person name="Fan Y."/>
            <person name="Yao Y."/>
            <person name="Huang Z."/>
        </authorList>
    </citation>
    <scope>NUCLEOTIDE SEQUENCE [LARGE SCALE GENOMIC DNA]</scope>
</reference>
<dbReference type="GO" id="GO:0051209">
    <property type="term" value="P:release of sequestered calcium ion into cytosol"/>
    <property type="evidence" value="ECO:0007669"/>
    <property type="project" value="TreeGrafter"/>
</dbReference>
<dbReference type="InterPro" id="IPR028400">
    <property type="entry name" value="PLC-beta1_EF"/>
</dbReference>
<dbReference type="GO" id="GO:0005737">
    <property type="term" value="C:cytoplasm"/>
    <property type="evidence" value="ECO:0007669"/>
    <property type="project" value="UniProtKB-SubCell"/>
</dbReference>
<keyword evidence="12" id="KW-0807">Transducer</keyword>
<evidence type="ECO:0000256" key="10">
    <source>
        <dbReference type="ARBA" id="ARBA00023098"/>
    </source>
</evidence>
<dbReference type="InParanoid" id="L9KMX3"/>
<dbReference type="GO" id="GO:0004435">
    <property type="term" value="F:phosphatidylinositol-4,5-bisphosphate phospholipase C activity"/>
    <property type="evidence" value="ECO:0007669"/>
    <property type="project" value="UniProtKB-EC"/>
</dbReference>
<dbReference type="eggNOG" id="KOG1265">
    <property type="taxonomic scope" value="Eukaryota"/>
</dbReference>
<dbReference type="CDD" id="cd00275">
    <property type="entry name" value="C2_PLC_like"/>
    <property type="match status" value="1"/>
</dbReference>
<dbReference type="STRING" id="246437.L9KMX3"/>
<dbReference type="Pfam" id="PF00388">
    <property type="entry name" value="PI-PLC-X"/>
    <property type="match status" value="1"/>
</dbReference>
<keyword evidence="7 18" id="KW-0378">Hydrolase</keyword>
<evidence type="ECO:0000313" key="22">
    <source>
        <dbReference type="EMBL" id="ELW64300.1"/>
    </source>
</evidence>
<dbReference type="EC" id="3.1.4.11" evidence="4 18"/>
<dbReference type="GO" id="GO:0046488">
    <property type="term" value="P:phosphatidylinositol metabolic process"/>
    <property type="evidence" value="ECO:0007669"/>
    <property type="project" value="TreeGrafter"/>
</dbReference>